<feature type="domain" description="C2" evidence="2">
    <location>
        <begin position="167"/>
        <end position="286"/>
    </location>
</feature>
<evidence type="ECO:0000313" key="3">
    <source>
        <dbReference type="EMBL" id="RWS29698.1"/>
    </source>
</evidence>
<evidence type="ECO:0000256" key="1">
    <source>
        <dbReference type="SAM" id="Phobius"/>
    </source>
</evidence>
<keyword evidence="1" id="KW-0812">Transmembrane</keyword>
<keyword evidence="1" id="KW-1133">Transmembrane helix</keyword>
<dbReference type="EMBL" id="NCKV01000799">
    <property type="protein sequence ID" value="RWS29698.1"/>
    <property type="molecule type" value="Genomic_DNA"/>
</dbReference>
<organism evidence="3 4">
    <name type="scientific">Leptotrombidium deliense</name>
    <dbReference type="NCBI Taxonomy" id="299467"/>
    <lineage>
        <taxon>Eukaryota</taxon>
        <taxon>Metazoa</taxon>
        <taxon>Ecdysozoa</taxon>
        <taxon>Arthropoda</taxon>
        <taxon>Chelicerata</taxon>
        <taxon>Arachnida</taxon>
        <taxon>Acari</taxon>
        <taxon>Acariformes</taxon>
        <taxon>Trombidiformes</taxon>
        <taxon>Prostigmata</taxon>
        <taxon>Anystina</taxon>
        <taxon>Parasitengona</taxon>
        <taxon>Trombiculoidea</taxon>
        <taxon>Trombiculidae</taxon>
        <taxon>Leptotrombidium</taxon>
    </lineage>
</organism>
<sequence>MIASLDVQQTKNSDTKDAAFKSQLHTSAAVESGILGLSTNWFVVLVSICVSMIVLMLVVYTYKYYKKQQKKECELLSLTPHTLSTRPRITGVRPNETIEFVVPTITMSGSTPFSLTEDSMSDSDYFGFTSGSDREGRRRHPAGRYQISASEISRVLYPEYETMACKLDAKINFVLHYSFHRQQLLVTLLSAKSLPLNEKKSKINPFAKVILLPDRTPKFLTKVQKNNANPIFNELFIFPAKRATLDNRVLKISIWDNDRFSRKCFVARTFYPLSNAEITSLVTSDVITDEIWAVLSERKDIAKTGEILLSLCYKPETSTLTLGVIKVKNLSAKESNSVYVKVVLYVRKKKIRTRKTQSRKCQHEIEFNDYFHVHVDYNSLKEVIIAVTVSGRSTSSLSKHTFGKTFVGETCSVNQGVQHWFDMMQATNSSVVQSHHLSS</sequence>
<dbReference type="InterPro" id="IPR035892">
    <property type="entry name" value="C2_domain_sf"/>
</dbReference>
<dbReference type="AlphaFoldDB" id="A0A443SQ93"/>
<evidence type="ECO:0000259" key="2">
    <source>
        <dbReference type="PROSITE" id="PS50004"/>
    </source>
</evidence>
<dbReference type="SMART" id="SM00239">
    <property type="entry name" value="C2"/>
    <property type="match status" value="2"/>
</dbReference>
<dbReference type="GO" id="GO:0001786">
    <property type="term" value="F:phosphatidylserine binding"/>
    <property type="evidence" value="ECO:0007669"/>
    <property type="project" value="TreeGrafter"/>
</dbReference>
<proteinExistence type="predicted"/>
<feature type="domain" description="C2" evidence="2">
    <location>
        <begin position="303"/>
        <end position="421"/>
    </location>
</feature>
<keyword evidence="1" id="KW-0472">Membrane</keyword>
<dbReference type="CDD" id="cd00276">
    <property type="entry name" value="C2B_Synaptotagmin"/>
    <property type="match status" value="1"/>
</dbReference>
<dbReference type="GO" id="GO:0005509">
    <property type="term" value="F:calcium ion binding"/>
    <property type="evidence" value="ECO:0007669"/>
    <property type="project" value="TreeGrafter"/>
</dbReference>
<dbReference type="GO" id="GO:0070382">
    <property type="term" value="C:exocytic vesicle"/>
    <property type="evidence" value="ECO:0007669"/>
    <property type="project" value="TreeGrafter"/>
</dbReference>
<dbReference type="InterPro" id="IPR000008">
    <property type="entry name" value="C2_dom"/>
</dbReference>
<dbReference type="VEuPathDB" id="VectorBase:LDEU002342"/>
<dbReference type="GO" id="GO:0005886">
    <property type="term" value="C:plasma membrane"/>
    <property type="evidence" value="ECO:0007669"/>
    <property type="project" value="TreeGrafter"/>
</dbReference>
<dbReference type="SUPFAM" id="SSF49562">
    <property type="entry name" value="C2 domain (Calcium/lipid-binding domain, CaLB)"/>
    <property type="match status" value="2"/>
</dbReference>
<comment type="caution">
    <text evidence="3">The sequence shown here is derived from an EMBL/GenBank/DDBJ whole genome shotgun (WGS) entry which is preliminary data.</text>
</comment>
<accession>A0A443SQ93</accession>
<dbReference type="OrthoDB" id="10259057at2759"/>
<dbReference type="GO" id="GO:0017156">
    <property type="term" value="P:calcium-ion regulated exocytosis"/>
    <property type="evidence" value="ECO:0007669"/>
    <property type="project" value="TreeGrafter"/>
</dbReference>
<gene>
    <name evidence="3" type="ORF">B4U80_00400</name>
</gene>
<dbReference type="GO" id="GO:0000149">
    <property type="term" value="F:SNARE binding"/>
    <property type="evidence" value="ECO:0007669"/>
    <property type="project" value="TreeGrafter"/>
</dbReference>
<dbReference type="Pfam" id="PF00168">
    <property type="entry name" value="C2"/>
    <property type="match status" value="2"/>
</dbReference>
<feature type="transmembrane region" description="Helical" evidence="1">
    <location>
        <begin position="41"/>
        <end position="62"/>
    </location>
</feature>
<dbReference type="Gene3D" id="2.60.40.150">
    <property type="entry name" value="C2 domain"/>
    <property type="match status" value="2"/>
</dbReference>
<dbReference type="GO" id="GO:0005544">
    <property type="term" value="F:calcium-dependent phospholipid binding"/>
    <property type="evidence" value="ECO:0007669"/>
    <property type="project" value="TreeGrafter"/>
</dbReference>
<dbReference type="Proteomes" id="UP000288716">
    <property type="component" value="Unassembled WGS sequence"/>
</dbReference>
<dbReference type="PROSITE" id="PS50004">
    <property type="entry name" value="C2"/>
    <property type="match status" value="2"/>
</dbReference>
<reference evidence="3 4" key="1">
    <citation type="journal article" date="2018" name="Gigascience">
        <title>Genomes of trombidid mites reveal novel predicted allergens and laterally-transferred genes associated with secondary metabolism.</title>
        <authorList>
            <person name="Dong X."/>
            <person name="Chaisiri K."/>
            <person name="Xia D."/>
            <person name="Armstrong S.D."/>
            <person name="Fang Y."/>
            <person name="Donnelly M.J."/>
            <person name="Kadowaki T."/>
            <person name="McGarry J.W."/>
            <person name="Darby A.C."/>
            <person name="Makepeace B.L."/>
        </authorList>
    </citation>
    <scope>NUCLEOTIDE SEQUENCE [LARGE SCALE GENOMIC DNA]</scope>
    <source>
        <strain evidence="3">UoL-UT</strain>
    </source>
</reference>
<dbReference type="STRING" id="299467.A0A443SQ93"/>
<protein>
    <submittedName>
        <fullName evidence="3">Synaptotagmin-9-like protein</fullName>
    </submittedName>
</protein>
<name>A0A443SQ93_9ACAR</name>
<dbReference type="GO" id="GO:0030276">
    <property type="term" value="F:clathrin binding"/>
    <property type="evidence" value="ECO:0007669"/>
    <property type="project" value="TreeGrafter"/>
</dbReference>
<dbReference type="PANTHER" id="PTHR10024">
    <property type="entry name" value="SYNAPTOTAGMIN"/>
    <property type="match status" value="1"/>
</dbReference>
<keyword evidence="4" id="KW-1185">Reference proteome</keyword>
<evidence type="ECO:0000313" key="4">
    <source>
        <dbReference type="Proteomes" id="UP000288716"/>
    </source>
</evidence>